<dbReference type="EMBL" id="ML170339">
    <property type="protein sequence ID" value="TDL14440.1"/>
    <property type="molecule type" value="Genomic_DNA"/>
</dbReference>
<dbReference type="AlphaFoldDB" id="A0A4Y7PJ52"/>
<keyword evidence="2" id="KW-1185">Reference proteome</keyword>
<evidence type="ECO:0000313" key="1">
    <source>
        <dbReference type="EMBL" id="TDL14440.1"/>
    </source>
</evidence>
<reference evidence="1 2" key="1">
    <citation type="submission" date="2018-06" db="EMBL/GenBank/DDBJ databases">
        <title>A transcriptomic atlas of mushroom development highlights an independent origin of complex multicellularity.</title>
        <authorList>
            <consortium name="DOE Joint Genome Institute"/>
            <person name="Krizsan K."/>
            <person name="Almasi E."/>
            <person name="Merenyi Z."/>
            <person name="Sahu N."/>
            <person name="Viragh M."/>
            <person name="Koszo T."/>
            <person name="Mondo S."/>
            <person name="Kiss B."/>
            <person name="Balint B."/>
            <person name="Kues U."/>
            <person name="Barry K."/>
            <person name="Hegedus J.C."/>
            <person name="Henrissat B."/>
            <person name="Johnson J."/>
            <person name="Lipzen A."/>
            <person name="Ohm R."/>
            <person name="Nagy I."/>
            <person name="Pangilinan J."/>
            <person name="Yan J."/>
            <person name="Xiong Y."/>
            <person name="Grigoriev I.V."/>
            <person name="Hibbett D.S."/>
            <person name="Nagy L.G."/>
        </authorList>
    </citation>
    <scope>NUCLEOTIDE SEQUENCE [LARGE SCALE GENOMIC DNA]</scope>
    <source>
        <strain evidence="1 2">SZMC22713</strain>
    </source>
</reference>
<sequence length="173" mass="19431">MTITRHAVELFVAHEILCIRSSLFNLLSYLPVLQKIDLDRLLDSPTNDLTKNTACGVALQVNMDGMDDLVKLLAIVKSHGLDGAFSDDSHYFGRLSDRENITFQSYQEPLRSMRCSLQEAKICMGALNNISAHLTKKIRCLQKRCKPFVLADGINRIPDEILANIFEAGHRIS</sequence>
<protein>
    <submittedName>
        <fullName evidence="1">Uncharacterized protein</fullName>
    </submittedName>
</protein>
<evidence type="ECO:0000313" key="2">
    <source>
        <dbReference type="Proteomes" id="UP000294933"/>
    </source>
</evidence>
<dbReference type="STRING" id="50990.A0A4Y7PJ52"/>
<dbReference type="Proteomes" id="UP000294933">
    <property type="component" value="Unassembled WGS sequence"/>
</dbReference>
<name>A0A4Y7PJ52_9AGAM</name>
<organism evidence="1 2">
    <name type="scientific">Rickenella mellea</name>
    <dbReference type="NCBI Taxonomy" id="50990"/>
    <lineage>
        <taxon>Eukaryota</taxon>
        <taxon>Fungi</taxon>
        <taxon>Dikarya</taxon>
        <taxon>Basidiomycota</taxon>
        <taxon>Agaricomycotina</taxon>
        <taxon>Agaricomycetes</taxon>
        <taxon>Hymenochaetales</taxon>
        <taxon>Rickenellaceae</taxon>
        <taxon>Rickenella</taxon>
    </lineage>
</organism>
<accession>A0A4Y7PJ52</accession>
<proteinExistence type="predicted"/>
<dbReference type="VEuPathDB" id="FungiDB:BD410DRAFT_203780"/>
<gene>
    <name evidence="1" type="ORF">BD410DRAFT_203780</name>
</gene>